<dbReference type="GO" id="GO:0008168">
    <property type="term" value="F:methyltransferase activity"/>
    <property type="evidence" value="ECO:0007669"/>
    <property type="project" value="UniProtKB-KW"/>
</dbReference>
<dbReference type="Pfam" id="PF04816">
    <property type="entry name" value="TrmK"/>
    <property type="match status" value="1"/>
</dbReference>
<sequence>MNRIETLSQLTQGINTLLDIGTDHGYVIIDALRHGYIQNAIACDINKMPLDNAKQNIEAANLTDRVTFKLSNGFQHIDGSYDGVLIAGMGMHLVKDILSQKHVAAQKYILQSNNHVDLLRDYLSKHDFKIMDEVAVHDKFHYVILVCEKGKMNLNAKDMFVGPILKNKKEALPYYQHQMAVWVRNHAKAKGEKQAKMAVEIAYLSDILEFLKQL</sequence>
<dbReference type="RefSeq" id="WP_263608295.1">
    <property type="nucleotide sequence ID" value="NZ_JAOVQM010000003.1"/>
</dbReference>
<dbReference type="InterPro" id="IPR029063">
    <property type="entry name" value="SAM-dependent_MTases_sf"/>
</dbReference>
<dbReference type="PIRSF" id="PIRSF018637">
    <property type="entry name" value="TrmK"/>
    <property type="match status" value="1"/>
</dbReference>
<evidence type="ECO:0000313" key="1">
    <source>
        <dbReference type="EMBL" id="MCV2232119.1"/>
    </source>
</evidence>
<gene>
    <name evidence="1" type="ORF">N7548_04675</name>
</gene>
<keyword evidence="1" id="KW-0808">Transferase</keyword>
<organism evidence="1 2">
    <name type="scientific">Paracholeplasma manati</name>
    <dbReference type="NCBI Taxonomy" id="591373"/>
    <lineage>
        <taxon>Bacteria</taxon>
        <taxon>Bacillati</taxon>
        <taxon>Mycoplasmatota</taxon>
        <taxon>Mollicutes</taxon>
        <taxon>Acholeplasmatales</taxon>
        <taxon>Acholeplasmataceae</taxon>
        <taxon>Paracholeplasma</taxon>
    </lineage>
</organism>
<protein>
    <submittedName>
        <fullName evidence="1">Class I SAM-dependent methyltransferase</fullName>
    </submittedName>
</protein>
<proteinExistence type="predicted"/>
<dbReference type="GO" id="GO:0032259">
    <property type="term" value="P:methylation"/>
    <property type="evidence" value="ECO:0007669"/>
    <property type="project" value="UniProtKB-KW"/>
</dbReference>
<keyword evidence="1" id="KW-0489">Methyltransferase</keyword>
<dbReference type="SUPFAM" id="SSF53335">
    <property type="entry name" value="S-adenosyl-L-methionine-dependent methyltransferases"/>
    <property type="match status" value="1"/>
</dbReference>
<reference evidence="1" key="1">
    <citation type="submission" date="2022-09" db="EMBL/GenBank/DDBJ databases">
        <title>Novel Mycoplasma species identified in domestic and wild animals.</title>
        <authorList>
            <person name="Volokhov D.V."/>
            <person name="Furtak V.A."/>
            <person name="Zagorodnyaya T.A."/>
        </authorList>
    </citation>
    <scope>NUCLEOTIDE SEQUENCE</scope>
    <source>
        <strain evidence="1">Oakley</strain>
    </source>
</reference>
<accession>A0ABT2Y5U5</accession>
<comment type="caution">
    <text evidence="1">The sequence shown here is derived from an EMBL/GenBank/DDBJ whole genome shotgun (WGS) entry which is preliminary data.</text>
</comment>
<dbReference type="PANTHER" id="PTHR38451">
    <property type="entry name" value="TRNA (ADENINE(22)-N(1))-METHYLTRANSFERASE"/>
    <property type="match status" value="1"/>
</dbReference>
<dbReference type="PANTHER" id="PTHR38451:SF1">
    <property type="entry name" value="TRNA (ADENINE(22)-N(1))-METHYLTRANSFERASE"/>
    <property type="match status" value="1"/>
</dbReference>
<dbReference type="Gene3D" id="3.40.50.150">
    <property type="entry name" value="Vaccinia Virus protein VP39"/>
    <property type="match status" value="1"/>
</dbReference>
<dbReference type="Proteomes" id="UP001177160">
    <property type="component" value="Unassembled WGS sequence"/>
</dbReference>
<evidence type="ECO:0000313" key="2">
    <source>
        <dbReference type="Proteomes" id="UP001177160"/>
    </source>
</evidence>
<keyword evidence="2" id="KW-1185">Reference proteome</keyword>
<dbReference type="CDD" id="cd02440">
    <property type="entry name" value="AdoMet_MTases"/>
    <property type="match status" value="1"/>
</dbReference>
<dbReference type="EMBL" id="JAOVQM010000003">
    <property type="protein sequence ID" value="MCV2232119.1"/>
    <property type="molecule type" value="Genomic_DNA"/>
</dbReference>
<dbReference type="InterPro" id="IPR006901">
    <property type="entry name" value="TrmK"/>
</dbReference>
<name>A0ABT2Y5U5_9MOLU</name>